<feature type="compositionally biased region" description="Low complexity" evidence="1">
    <location>
        <begin position="213"/>
        <end position="231"/>
    </location>
</feature>
<feature type="region of interest" description="Disordered" evidence="1">
    <location>
        <begin position="128"/>
        <end position="152"/>
    </location>
</feature>
<dbReference type="Proteomes" id="UP000001745">
    <property type="component" value="Unassembled WGS sequence"/>
</dbReference>
<protein>
    <submittedName>
        <fullName evidence="2">Uncharacterized protein</fullName>
    </submittedName>
</protein>
<evidence type="ECO:0000313" key="2">
    <source>
        <dbReference type="EMBL" id="EED21542.1"/>
    </source>
</evidence>
<feature type="region of interest" description="Disordered" evidence="1">
    <location>
        <begin position="1"/>
        <end position="92"/>
    </location>
</feature>
<dbReference type="VEuPathDB" id="FungiDB:TSTA_087780"/>
<accession>B8M278</accession>
<evidence type="ECO:0000256" key="1">
    <source>
        <dbReference type="SAM" id="MobiDB-lite"/>
    </source>
</evidence>
<feature type="compositionally biased region" description="Basic and acidic residues" evidence="1">
    <location>
        <begin position="1"/>
        <end position="25"/>
    </location>
</feature>
<feature type="region of interest" description="Disordered" evidence="1">
    <location>
        <begin position="198"/>
        <end position="247"/>
    </location>
</feature>
<dbReference type="RefSeq" id="XP_002478505.1">
    <property type="nucleotide sequence ID" value="XM_002478460.1"/>
</dbReference>
<name>B8M278_TALSN</name>
<sequence>MHIVSAREEKLTRKEEIIKERDSKKQIILAEEDAMTQSQQSRGDEEDEDMHETASEGTKVEESTRHNSPTSTPPPQTATYSFNSIPNSPSAADILRPLSTVAAQRSFPLPTSGTLALLARGHHADGRRISQDFDESTSHTTSSGGLGSSSLTHDRLLQSDSAMDATTTATDRDDVRVSSAEAAAAAVRGFTALVWESPSRRMETPTTTESKPIRSVSAYSSSSPLSSPTPSLAEGSSDPVEEEEEDGDIRHHIFQSPFASIFPEGTNTITPLIIRRYDDINNNDNSNNTIDDAADADHRTIFKYKGPKMEERRGRGVCLSIDEVYPKMQCNASFRRGTWLALDPRVGVTSPLIK</sequence>
<dbReference type="HOGENOM" id="CLU_783415_0_0_1"/>
<reference evidence="3" key="1">
    <citation type="journal article" date="2015" name="Genome Announc.">
        <title>Genome sequence of the AIDS-associated pathogen Penicillium marneffei (ATCC18224) and its near taxonomic relative Talaromyces stipitatus (ATCC10500).</title>
        <authorList>
            <person name="Nierman W.C."/>
            <person name="Fedorova-Abrams N.D."/>
            <person name="Andrianopoulos A."/>
        </authorList>
    </citation>
    <scope>NUCLEOTIDE SEQUENCE [LARGE SCALE GENOMIC DNA]</scope>
    <source>
        <strain evidence="3">ATCC 10500 / CBS 375.48 / QM 6759 / NRRL 1006</strain>
    </source>
</reference>
<keyword evidence="3" id="KW-1185">Reference proteome</keyword>
<proteinExistence type="predicted"/>
<dbReference type="GeneID" id="8100907"/>
<dbReference type="OrthoDB" id="4227259at2759"/>
<feature type="compositionally biased region" description="Basic and acidic residues" evidence="1">
    <location>
        <begin position="51"/>
        <end position="65"/>
    </location>
</feature>
<dbReference type="EMBL" id="EQ962653">
    <property type="protein sequence ID" value="EED21542.1"/>
    <property type="molecule type" value="Genomic_DNA"/>
</dbReference>
<feature type="compositionally biased region" description="Low complexity" evidence="1">
    <location>
        <begin position="138"/>
        <end position="151"/>
    </location>
</feature>
<evidence type="ECO:0000313" key="3">
    <source>
        <dbReference type="Proteomes" id="UP000001745"/>
    </source>
</evidence>
<dbReference type="InParanoid" id="B8M278"/>
<organism evidence="2 3">
    <name type="scientific">Talaromyces stipitatus (strain ATCC 10500 / CBS 375.48 / QM 6759 / NRRL 1006)</name>
    <name type="common">Penicillium stipitatum</name>
    <dbReference type="NCBI Taxonomy" id="441959"/>
    <lineage>
        <taxon>Eukaryota</taxon>
        <taxon>Fungi</taxon>
        <taxon>Dikarya</taxon>
        <taxon>Ascomycota</taxon>
        <taxon>Pezizomycotina</taxon>
        <taxon>Eurotiomycetes</taxon>
        <taxon>Eurotiomycetidae</taxon>
        <taxon>Eurotiales</taxon>
        <taxon>Trichocomaceae</taxon>
        <taxon>Talaromyces</taxon>
        <taxon>Talaromyces sect. Talaromyces</taxon>
    </lineage>
</organism>
<gene>
    <name evidence="2" type="ORF">TSTA_087780</name>
</gene>
<dbReference type="AlphaFoldDB" id="B8M278"/>